<dbReference type="SUPFAM" id="SSF50249">
    <property type="entry name" value="Nucleic acid-binding proteins"/>
    <property type="match status" value="1"/>
</dbReference>
<dbReference type="InterPro" id="IPR040260">
    <property type="entry name" value="RFA2-like"/>
</dbReference>
<evidence type="ECO:0000256" key="4">
    <source>
        <dbReference type="ARBA" id="ARBA00022454"/>
    </source>
</evidence>
<dbReference type="PANTHER" id="PTHR13989:SF33">
    <property type="entry name" value="CST COMPLEX SUBUNIT STN1"/>
    <property type="match status" value="1"/>
</dbReference>
<keyword evidence="11" id="KW-1185">Reference proteome</keyword>
<reference evidence="10 11" key="1">
    <citation type="submission" date="2016-03" db="EMBL/GenBank/DDBJ databases">
        <title>Comparative genomics of the ectomycorrhizal sister species Rhizopogon vinicolor and Rhizopogon vesiculosus (Basidiomycota: Boletales) reveals a divergence of the mating type B locus.</title>
        <authorList>
            <person name="Mujic A.B."/>
            <person name="Kuo A."/>
            <person name="Tritt A."/>
            <person name="Lipzen A."/>
            <person name="Chen C."/>
            <person name="Johnson J."/>
            <person name="Sharma A."/>
            <person name="Barry K."/>
            <person name="Grigoriev I.V."/>
            <person name="Spatafora J.W."/>
        </authorList>
    </citation>
    <scope>NUCLEOTIDE SEQUENCE [LARGE SCALE GENOMIC DNA]</scope>
    <source>
        <strain evidence="10 11">AM-OR11-056</strain>
    </source>
</reference>
<feature type="compositionally biased region" description="Low complexity" evidence="9">
    <location>
        <begin position="310"/>
        <end position="319"/>
    </location>
</feature>
<gene>
    <name evidence="10" type="ORF">AZE42_07002</name>
</gene>
<evidence type="ECO:0000256" key="3">
    <source>
        <dbReference type="ARBA" id="ARBA00017411"/>
    </source>
</evidence>
<dbReference type="GO" id="GO:0003677">
    <property type="term" value="F:DNA binding"/>
    <property type="evidence" value="ECO:0007669"/>
    <property type="project" value="UniProtKB-KW"/>
</dbReference>
<comment type="subcellular location">
    <subcellularLocation>
        <location evidence="2">Chromosome</location>
        <location evidence="2">Telomere</location>
    </subcellularLocation>
    <subcellularLocation>
        <location evidence="1">Nucleus</location>
    </subcellularLocation>
</comment>
<dbReference type="InterPro" id="IPR012340">
    <property type="entry name" value="NA-bd_OB-fold"/>
</dbReference>
<protein>
    <recommendedName>
        <fullName evidence="3">CST complex subunit STN1</fullName>
    </recommendedName>
    <alternativeName>
        <fullName evidence="8">Suppressor of cdc thirteen homolog</fullName>
    </alternativeName>
</protein>
<evidence type="ECO:0000256" key="2">
    <source>
        <dbReference type="ARBA" id="ARBA00004574"/>
    </source>
</evidence>
<proteinExistence type="predicted"/>
<dbReference type="Proteomes" id="UP000183567">
    <property type="component" value="Unassembled WGS sequence"/>
</dbReference>
<accession>A0A1J8Q7A4</accession>
<evidence type="ECO:0000256" key="8">
    <source>
        <dbReference type="ARBA" id="ARBA00030039"/>
    </source>
</evidence>
<organism evidence="10 11">
    <name type="scientific">Rhizopogon vesiculosus</name>
    <dbReference type="NCBI Taxonomy" id="180088"/>
    <lineage>
        <taxon>Eukaryota</taxon>
        <taxon>Fungi</taxon>
        <taxon>Dikarya</taxon>
        <taxon>Basidiomycota</taxon>
        <taxon>Agaricomycotina</taxon>
        <taxon>Agaricomycetes</taxon>
        <taxon>Agaricomycetidae</taxon>
        <taxon>Boletales</taxon>
        <taxon>Suillineae</taxon>
        <taxon>Rhizopogonaceae</taxon>
        <taxon>Rhizopogon</taxon>
    </lineage>
</organism>
<name>A0A1J8Q7A4_9AGAM</name>
<feature type="compositionally biased region" description="Low complexity" evidence="9">
    <location>
        <begin position="172"/>
        <end position="186"/>
    </location>
</feature>
<evidence type="ECO:0000256" key="1">
    <source>
        <dbReference type="ARBA" id="ARBA00004123"/>
    </source>
</evidence>
<dbReference type="PANTHER" id="PTHR13989">
    <property type="entry name" value="REPLICATION PROTEIN A-RELATED"/>
    <property type="match status" value="1"/>
</dbReference>
<keyword evidence="6" id="KW-0238">DNA-binding</keyword>
<evidence type="ECO:0000256" key="6">
    <source>
        <dbReference type="ARBA" id="ARBA00023125"/>
    </source>
</evidence>
<dbReference type="OrthoDB" id="77828at2759"/>
<evidence type="ECO:0000313" key="10">
    <source>
        <dbReference type="EMBL" id="OJA09537.1"/>
    </source>
</evidence>
<feature type="region of interest" description="Disordered" evidence="9">
    <location>
        <begin position="167"/>
        <end position="231"/>
    </location>
</feature>
<comment type="caution">
    <text evidence="10">The sequence shown here is derived from an EMBL/GenBank/DDBJ whole genome shotgun (WGS) entry which is preliminary data.</text>
</comment>
<keyword evidence="4" id="KW-0158">Chromosome</keyword>
<feature type="region of interest" description="Disordered" evidence="9">
    <location>
        <begin position="264"/>
        <end position="319"/>
    </location>
</feature>
<evidence type="ECO:0000256" key="9">
    <source>
        <dbReference type="SAM" id="MobiDB-lite"/>
    </source>
</evidence>
<sequence>MSSSSIFPCIQDIWGWTFTKEATAPCFIRDVLSMKETNVKDADFYWLGYVPCRTVLIVGIVVGIQDYEKRTLYTIDDSTAVIDCMLRHPAAPKAPTTDANRSLQKPRPRLYTTYNKSLPSPPPTPVTAIGYPVQVIGKVTHFHDTRQIIAESIACETDSQELRTCQAGNLPATTSRSASSNRALTSKTNIPAPHTPLKRPLHPPSSPLTDTTTSAPSSPVKPGSTEPPRLRHPLRLHTRDLTENTFRLYLKHYMDHAPVASSSDTREVDVDDDPFTTPTKHPRIHFCDQTPKARSAYPTNDQTPRASIPTGISSGTTSATSGFTLSHLRRVPELALLAGRVVHAETKRRVRAEREAQKTKAVQSSKPKTVSHAIKPADAPRVKIKRLFSWAVVKLYEEGSIVLWSGPVRPLPVPIPVPLQPLSSSDTSTSGLWKTANNTASFSTANGSLLSSANSTMFSSTFVSSSKFVVSAEDGYLSDPPPYEEEEAYVSVTPALLAGPVREAMRAKGLRAKSAKMGAEEITRCLRRVDERWARVGAWAVEEAMEIVLAEWK</sequence>
<keyword evidence="5" id="KW-0779">Telomere</keyword>
<dbReference type="EMBL" id="LVVM01005879">
    <property type="protein sequence ID" value="OJA09537.1"/>
    <property type="molecule type" value="Genomic_DNA"/>
</dbReference>
<dbReference type="GO" id="GO:0000781">
    <property type="term" value="C:chromosome, telomeric region"/>
    <property type="evidence" value="ECO:0007669"/>
    <property type="project" value="UniProtKB-SubCell"/>
</dbReference>
<dbReference type="Gene3D" id="2.40.50.140">
    <property type="entry name" value="Nucleic acid-binding proteins"/>
    <property type="match status" value="1"/>
</dbReference>
<dbReference type="STRING" id="180088.A0A1J8Q7A4"/>
<feature type="region of interest" description="Disordered" evidence="9">
    <location>
        <begin position="348"/>
        <end position="373"/>
    </location>
</feature>
<keyword evidence="7" id="KW-0539">Nucleus</keyword>
<dbReference type="AlphaFoldDB" id="A0A1J8Q7A4"/>
<evidence type="ECO:0000256" key="7">
    <source>
        <dbReference type="ARBA" id="ARBA00023242"/>
    </source>
</evidence>
<evidence type="ECO:0000256" key="5">
    <source>
        <dbReference type="ARBA" id="ARBA00022895"/>
    </source>
</evidence>
<feature type="compositionally biased region" description="Basic and acidic residues" evidence="9">
    <location>
        <begin position="348"/>
        <end position="358"/>
    </location>
</feature>
<dbReference type="GO" id="GO:0005634">
    <property type="term" value="C:nucleus"/>
    <property type="evidence" value="ECO:0007669"/>
    <property type="project" value="UniProtKB-SubCell"/>
</dbReference>
<evidence type="ECO:0000313" key="11">
    <source>
        <dbReference type="Proteomes" id="UP000183567"/>
    </source>
</evidence>
<feature type="compositionally biased region" description="Low complexity" evidence="9">
    <location>
        <begin position="207"/>
        <end position="218"/>
    </location>
</feature>